<organism evidence="1 2">
    <name type="scientific">Favolaschia claudopus</name>
    <dbReference type="NCBI Taxonomy" id="2862362"/>
    <lineage>
        <taxon>Eukaryota</taxon>
        <taxon>Fungi</taxon>
        <taxon>Dikarya</taxon>
        <taxon>Basidiomycota</taxon>
        <taxon>Agaricomycotina</taxon>
        <taxon>Agaricomycetes</taxon>
        <taxon>Agaricomycetidae</taxon>
        <taxon>Agaricales</taxon>
        <taxon>Marasmiineae</taxon>
        <taxon>Mycenaceae</taxon>
        <taxon>Favolaschia</taxon>
    </lineage>
</organism>
<keyword evidence="2" id="KW-1185">Reference proteome</keyword>
<name>A0AAW0E032_9AGAR</name>
<dbReference type="Proteomes" id="UP001362999">
    <property type="component" value="Unassembled WGS sequence"/>
</dbReference>
<accession>A0AAW0E032</accession>
<evidence type="ECO:0000313" key="1">
    <source>
        <dbReference type="EMBL" id="KAK7057104.1"/>
    </source>
</evidence>
<sequence length="147" mass="16160">MLLGRRQLGTVKHHVTTKKTLAKGIRLALSARLSGDTSLPLSPANGGGDPRLKFCGSQKIATLQAIHEARELWRQIKRPDWDLRTGVRWRCSKLGAGFVVIVRAAGRAASEILSLKPPVIAIGDSWFFSIVELKEYCSTVLNARNKS</sequence>
<comment type="caution">
    <text evidence="1">The sequence shown here is derived from an EMBL/GenBank/DDBJ whole genome shotgun (WGS) entry which is preliminary data.</text>
</comment>
<dbReference type="EMBL" id="JAWWNJ010000004">
    <property type="protein sequence ID" value="KAK7057104.1"/>
    <property type="molecule type" value="Genomic_DNA"/>
</dbReference>
<dbReference type="AlphaFoldDB" id="A0AAW0E032"/>
<proteinExistence type="predicted"/>
<protein>
    <submittedName>
        <fullName evidence="1">Uncharacterized protein</fullName>
    </submittedName>
</protein>
<gene>
    <name evidence="1" type="ORF">R3P38DRAFT_2759452</name>
</gene>
<evidence type="ECO:0000313" key="2">
    <source>
        <dbReference type="Proteomes" id="UP001362999"/>
    </source>
</evidence>
<reference evidence="1 2" key="1">
    <citation type="journal article" date="2024" name="J Genomics">
        <title>Draft genome sequencing and assembly of Favolaschia claudopus CIRM-BRFM 2984 isolated from oak limbs.</title>
        <authorList>
            <person name="Navarro D."/>
            <person name="Drula E."/>
            <person name="Chaduli D."/>
            <person name="Cazenave R."/>
            <person name="Ahrendt S."/>
            <person name="Wang J."/>
            <person name="Lipzen A."/>
            <person name="Daum C."/>
            <person name="Barry K."/>
            <person name="Grigoriev I.V."/>
            <person name="Favel A."/>
            <person name="Rosso M.N."/>
            <person name="Martin F."/>
        </authorList>
    </citation>
    <scope>NUCLEOTIDE SEQUENCE [LARGE SCALE GENOMIC DNA]</scope>
    <source>
        <strain evidence="1 2">CIRM-BRFM 2984</strain>
    </source>
</reference>